<comment type="similarity">
    <text evidence="1 3">Belongs to the FlgD family.</text>
</comment>
<comment type="function">
    <text evidence="3">Required for flagellar hook formation. May act as a scaffolding protein.</text>
</comment>
<evidence type="ECO:0000313" key="4">
    <source>
        <dbReference type="EMBL" id="CEE01396.1"/>
    </source>
</evidence>
<organism evidence="4 7">
    <name type="scientific">Caldibacillus thermoamylovorans</name>
    <dbReference type="NCBI Taxonomy" id="35841"/>
    <lineage>
        <taxon>Bacteria</taxon>
        <taxon>Bacillati</taxon>
        <taxon>Bacillota</taxon>
        <taxon>Bacilli</taxon>
        <taxon>Bacillales</taxon>
        <taxon>Bacillaceae</taxon>
        <taxon>Caldibacillus</taxon>
    </lineage>
</organism>
<dbReference type="Pfam" id="PF03963">
    <property type="entry name" value="FlgD"/>
    <property type="match status" value="1"/>
</dbReference>
<dbReference type="RefSeq" id="WP_034769777.1">
    <property type="nucleotide sequence ID" value="NZ_CCRF01000045.1"/>
</dbReference>
<evidence type="ECO:0000256" key="2">
    <source>
        <dbReference type="ARBA" id="ARBA00022795"/>
    </source>
</evidence>
<dbReference type="EMBL" id="JXLU01000116">
    <property type="protein sequence ID" value="KIO71754.1"/>
    <property type="molecule type" value="Genomic_DNA"/>
</dbReference>
<gene>
    <name evidence="4" type="primary">flgD</name>
    <name evidence="5" type="ORF">B4167_3386</name>
    <name evidence="4" type="ORF">BT1A1_1567</name>
</gene>
<keyword evidence="7" id="KW-1185">Reference proteome</keyword>
<dbReference type="PATRIC" id="fig|35841.7.peg.1480"/>
<evidence type="ECO:0000313" key="5">
    <source>
        <dbReference type="EMBL" id="KIO71754.1"/>
    </source>
</evidence>
<dbReference type="NCBIfam" id="NF007197">
    <property type="entry name" value="PRK09618.1"/>
    <property type="match status" value="1"/>
</dbReference>
<keyword evidence="2 3" id="KW-1005">Bacterial flagellum biogenesis</keyword>
<dbReference type="Proteomes" id="UP000032076">
    <property type="component" value="Unassembled WGS sequence"/>
</dbReference>
<dbReference type="EMBL" id="CCRF01000045">
    <property type="protein sequence ID" value="CEE01396.1"/>
    <property type="molecule type" value="Genomic_DNA"/>
</dbReference>
<proteinExistence type="inferred from homology"/>
<dbReference type="InterPro" id="IPR005648">
    <property type="entry name" value="FlgD"/>
</dbReference>
<evidence type="ECO:0000313" key="7">
    <source>
        <dbReference type="Proteomes" id="UP000040576"/>
    </source>
</evidence>
<sequence length="212" mass="23707">MTNTIDSSYYLSNAKQSSTNNNTLGKDAFLKLLVTQLQNQDPLNPMQDREFIAQMATFSQLEQMITMNQSMEELISVQKEQQMLSYQSLLGMEVKWDKITYPSDEKAEPIIENGTGIITSIKFTEDGVKLYLEDGTELTPSNISGVSVQEKGNQLANASNLIGKKVSWEEKGELQYAIVQAVSQKDGQIFYQVNDQTGTKLTIDQILSIMVA</sequence>
<name>A0A090ITM0_9BACI</name>
<evidence type="ECO:0000256" key="1">
    <source>
        <dbReference type="ARBA" id="ARBA00010577"/>
    </source>
</evidence>
<evidence type="ECO:0000313" key="6">
    <source>
        <dbReference type="Proteomes" id="UP000032076"/>
    </source>
</evidence>
<protein>
    <recommendedName>
        <fullName evidence="3">Basal-body rod modification protein FlgD</fullName>
    </recommendedName>
</protein>
<reference evidence="4 7" key="1">
    <citation type="submission" date="2014-07" db="EMBL/GenBank/DDBJ databases">
        <authorList>
            <person name="Wibberg Daniel"/>
        </authorList>
    </citation>
    <scope>NUCLEOTIDE SEQUENCE [LARGE SCALE GENOMIC DNA]</scope>
</reference>
<reference evidence="5 6" key="2">
    <citation type="submission" date="2015-01" db="EMBL/GenBank/DDBJ databases">
        <title>Draft Genome Sequences of Four Bacillus thermoamylovorans Strains, Isolated From Food Products.</title>
        <authorList>
            <person name="Krawcyk A.O."/>
            <person name="Berendsen E.M."/>
            <person name="Eijlander R.T."/>
            <person name="de Jong A."/>
            <person name="Wells-Bennik M."/>
            <person name="Kuipers O.P."/>
        </authorList>
    </citation>
    <scope>NUCLEOTIDE SEQUENCE [LARGE SCALE GENOMIC DNA]</scope>
    <source>
        <strain evidence="5 6">B4167</strain>
    </source>
</reference>
<dbReference type="OrthoDB" id="280334at2"/>
<evidence type="ECO:0000256" key="3">
    <source>
        <dbReference type="RuleBase" id="RU362076"/>
    </source>
</evidence>
<accession>A0A090ITM0</accession>
<dbReference type="GO" id="GO:0044781">
    <property type="term" value="P:bacterial-type flagellum organization"/>
    <property type="evidence" value="ECO:0007669"/>
    <property type="project" value="UniProtKB-UniRule"/>
</dbReference>
<dbReference type="Proteomes" id="UP000040576">
    <property type="component" value="Unassembled WGS sequence"/>
</dbReference>
<dbReference type="AlphaFoldDB" id="A0A090ITM0"/>
<keyword evidence="4" id="KW-0969">Cilium</keyword>
<keyword evidence="4" id="KW-0282">Flagellum</keyword>
<keyword evidence="4" id="KW-0966">Cell projection</keyword>